<keyword evidence="4" id="KW-1185">Reference proteome</keyword>
<dbReference type="Proteomes" id="UP000027120">
    <property type="component" value="Unassembled WGS sequence"/>
</dbReference>
<dbReference type="Pfam" id="PF13865">
    <property type="entry name" value="FoP_duplication"/>
    <property type="match status" value="1"/>
</dbReference>
<dbReference type="SMR" id="A0A067FWB0"/>
<dbReference type="EMBL" id="KK784896">
    <property type="protein sequence ID" value="KDO67692.1"/>
    <property type="molecule type" value="Genomic_DNA"/>
</dbReference>
<dbReference type="STRING" id="2711.A0A067FWB0"/>
<name>A0A067FWB0_CITSI</name>
<organism evidence="3 4">
    <name type="scientific">Citrus sinensis</name>
    <name type="common">Sweet orange</name>
    <name type="synonym">Citrus aurantium var. sinensis</name>
    <dbReference type="NCBI Taxonomy" id="2711"/>
    <lineage>
        <taxon>Eukaryota</taxon>
        <taxon>Viridiplantae</taxon>
        <taxon>Streptophyta</taxon>
        <taxon>Embryophyta</taxon>
        <taxon>Tracheophyta</taxon>
        <taxon>Spermatophyta</taxon>
        <taxon>Magnoliopsida</taxon>
        <taxon>eudicotyledons</taxon>
        <taxon>Gunneridae</taxon>
        <taxon>Pentapetalae</taxon>
        <taxon>rosids</taxon>
        <taxon>malvids</taxon>
        <taxon>Sapindales</taxon>
        <taxon>Rutaceae</taxon>
        <taxon>Aurantioideae</taxon>
        <taxon>Citrus</taxon>
    </lineage>
</organism>
<feature type="domain" description="Chromatin target of PRMT1 protein C-terminal" evidence="2">
    <location>
        <begin position="28"/>
        <end position="100"/>
    </location>
</feature>
<dbReference type="PANTHER" id="PTHR19965:SF35">
    <property type="entry name" value="RNA ANNEALING PROTEIN YRA1"/>
    <property type="match status" value="1"/>
</dbReference>
<sequence length="104" mass="10962">MKRFNNAHLDGKPLKIEFVGVQLVAPRPVPPTKNSIVGNPNVLFTSGASRVGAGERLRGDAFSAGGSRGLASGGGNGNHHEKKLAAEDLDADLDQYLLEARSKK</sequence>
<protein>
    <recommendedName>
        <fullName evidence="2">Chromatin target of PRMT1 protein C-terminal domain-containing protein</fullName>
    </recommendedName>
</protein>
<gene>
    <name evidence="3" type="ORF">CISIN_1g040299mg</name>
</gene>
<dbReference type="GO" id="GO:0003729">
    <property type="term" value="F:mRNA binding"/>
    <property type="evidence" value="ECO:0000318"/>
    <property type="project" value="GO_Central"/>
</dbReference>
<dbReference type="InterPro" id="IPR051229">
    <property type="entry name" value="ALYREF_mRNA_export"/>
</dbReference>
<dbReference type="AlphaFoldDB" id="A0A067FWB0"/>
<dbReference type="SMART" id="SM01218">
    <property type="entry name" value="FoP_duplication"/>
    <property type="match status" value="1"/>
</dbReference>
<keyword evidence="1" id="KW-0694">RNA-binding</keyword>
<proteinExistence type="predicted"/>
<evidence type="ECO:0000313" key="4">
    <source>
        <dbReference type="Proteomes" id="UP000027120"/>
    </source>
</evidence>
<evidence type="ECO:0000313" key="3">
    <source>
        <dbReference type="EMBL" id="KDO67692.1"/>
    </source>
</evidence>
<evidence type="ECO:0000256" key="1">
    <source>
        <dbReference type="ARBA" id="ARBA00022884"/>
    </source>
</evidence>
<reference evidence="3 4" key="1">
    <citation type="submission" date="2014-04" db="EMBL/GenBank/DDBJ databases">
        <authorList>
            <consortium name="International Citrus Genome Consortium"/>
            <person name="Gmitter F."/>
            <person name="Chen C."/>
            <person name="Farmerie W."/>
            <person name="Harkins T."/>
            <person name="Desany B."/>
            <person name="Mohiuddin M."/>
            <person name="Kodira C."/>
            <person name="Borodovsky M."/>
            <person name="Lomsadze A."/>
            <person name="Burns P."/>
            <person name="Jenkins J."/>
            <person name="Prochnik S."/>
            <person name="Shu S."/>
            <person name="Chapman J."/>
            <person name="Pitluck S."/>
            <person name="Schmutz J."/>
            <person name="Rokhsar D."/>
        </authorList>
    </citation>
    <scope>NUCLEOTIDE SEQUENCE</scope>
</reference>
<dbReference type="PANTHER" id="PTHR19965">
    <property type="entry name" value="RNA AND EXPORT FACTOR BINDING PROTEIN"/>
    <property type="match status" value="1"/>
</dbReference>
<dbReference type="InterPro" id="IPR025715">
    <property type="entry name" value="FoP_C"/>
</dbReference>
<dbReference type="GO" id="GO:0006406">
    <property type="term" value="P:mRNA export from nucleus"/>
    <property type="evidence" value="ECO:0000318"/>
    <property type="project" value="GO_Central"/>
</dbReference>
<evidence type="ECO:0000259" key="2">
    <source>
        <dbReference type="SMART" id="SM01218"/>
    </source>
</evidence>
<accession>A0A067FWB0</accession>
<dbReference type="GO" id="GO:0005634">
    <property type="term" value="C:nucleus"/>
    <property type="evidence" value="ECO:0000318"/>
    <property type="project" value="GO_Central"/>
</dbReference>